<feature type="compositionally biased region" description="Low complexity" evidence="1">
    <location>
        <begin position="1"/>
        <end position="17"/>
    </location>
</feature>
<organism evidence="2 3">
    <name type="scientific">Fragilariopsis cylindrus CCMP1102</name>
    <dbReference type="NCBI Taxonomy" id="635003"/>
    <lineage>
        <taxon>Eukaryota</taxon>
        <taxon>Sar</taxon>
        <taxon>Stramenopiles</taxon>
        <taxon>Ochrophyta</taxon>
        <taxon>Bacillariophyta</taxon>
        <taxon>Bacillariophyceae</taxon>
        <taxon>Bacillariophycidae</taxon>
        <taxon>Bacillariales</taxon>
        <taxon>Bacillariaceae</taxon>
        <taxon>Fragilariopsis</taxon>
    </lineage>
</organism>
<proteinExistence type="predicted"/>
<feature type="compositionally biased region" description="Low complexity" evidence="1">
    <location>
        <begin position="34"/>
        <end position="59"/>
    </location>
</feature>
<reference evidence="2 3" key="1">
    <citation type="submission" date="2016-09" db="EMBL/GenBank/DDBJ databases">
        <title>Extensive genetic diversity and differential bi-allelic expression allows diatom success in the polar Southern Ocean.</title>
        <authorList>
            <consortium name="DOE Joint Genome Institute"/>
            <person name="Mock T."/>
            <person name="Otillar R.P."/>
            <person name="Strauss J."/>
            <person name="Dupont C."/>
            <person name="Frickenhaus S."/>
            <person name="Maumus F."/>
            <person name="Mcmullan M."/>
            <person name="Sanges R."/>
            <person name="Schmutz J."/>
            <person name="Toseland A."/>
            <person name="Valas R."/>
            <person name="Veluchamy A."/>
            <person name="Ward B.J."/>
            <person name="Allen A."/>
            <person name="Barry K."/>
            <person name="Falciatore A."/>
            <person name="Ferrante M."/>
            <person name="Fortunato A.E."/>
            <person name="Gloeckner G."/>
            <person name="Gruber A."/>
            <person name="Hipkin R."/>
            <person name="Janech M."/>
            <person name="Kroth P."/>
            <person name="Leese F."/>
            <person name="Lindquist E."/>
            <person name="Lyon B.R."/>
            <person name="Martin J."/>
            <person name="Mayer C."/>
            <person name="Parker M."/>
            <person name="Quesneville H."/>
            <person name="Raymond J."/>
            <person name="Uhlig C."/>
            <person name="Valentin K.U."/>
            <person name="Worden A.Z."/>
            <person name="Armbrust E.V."/>
            <person name="Bowler C."/>
            <person name="Green B."/>
            <person name="Moulton V."/>
            <person name="Van Oosterhout C."/>
            <person name="Grigoriev I."/>
        </authorList>
    </citation>
    <scope>NUCLEOTIDE SEQUENCE [LARGE SCALE GENOMIC DNA]</scope>
    <source>
        <strain evidence="2 3">CCMP1102</strain>
    </source>
</reference>
<keyword evidence="3" id="KW-1185">Reference proteome</keyword>
<protein>
    <submittedName>
        <fullName evidence="2">Uncharacterized protein</fullName>
    </submittedName>
</protein>
<dbReference type="KEGG" id="fcy:FRACYDRAFT_263831"/>
<sequence length="103" mass="10904">MKNNASTMNNSSGSSSSYGAGVGRTPTSSAQQQPSFRFKSTSSSTPSYASSSTNNSTRYCRPIGCQVSSYLGNNTTTSLLSLMEPSKVTLDECEFDEDDIDGT</sequence>
<dbReference type="Proteomes" id="UP000095751">
    <property type="component" value="Unassembled WGS sequence"/>
</dbReference>
<gene>
    <name evidence="2" type="ORF">FRACYDRAFT_263831</name>
</gene>
<feature type="region of interest" description="Disordered" evidence="1">
    <location>
        <begin position="1"/>
        <end position="60"/>
    </location>
</feature>
<dbReference type="InParanoid" id="A0A1E7EXS1"/>
<dbReference type="AlphaFoldDB" id="A0A1E7EXS1"/>
<evidence type="ECO:0000313" key="2">
    <source>
        <dbReference type="EMBL" id="OEU10646.1"/>
    </source>
</evidence>
<evidence type="ECO:0000256" key="1">
    <source>
        <dbReference type="SAM" id="MobiDB-lite"/>
    </source>
</evidence>
<name>A0A1E7EXS1_9STRA</name>
<evidence type="ECO:0000313" key="3">
    <source>
        <dbReference type="Proteomes" id="UP000095751"/>
    </source>
</evidence>
<dbReference type="EMBL" id="KV784371">
    <property type="protein sequence ID" value="OEU10646.1"/>
    <property type="molecule type" value="Genomic_DNA"/>
</dbReference>
<accession>A0A1E7EXS1</accession>